<keyword evidence="5" id="KW-0812">Transmembrane</keyword>
<dbReference type="AlphaFoldDB" id="A0A2M8S2Q0"/>
<evidence type="ECO:0000256" key="5">
    <source>
        <dbReference type="SAM" id="Phobius"/>
    </source>
</evidence>
<reference evidence="8 9" key="1">
    <citation type="submission" date="2017-11" db="EMBL/GenBank/DDBJ databases">
        <title>Reclassification of Bisgaard taxon 7 as Conservatibacter flavescens gen. nov., sp. nov.</title>
        <authorList>
            <person name="Christensen H."/>
        </authorList>
    </citation>
    <scope>NUCLEOTIDE SEQUENCE [LARGE SCALE GENOMIC DNA]</scope>
    <source>
        <strain evidence="8 9">7_4</strain>
    </source>
</reference>
<evidence type="ECO:0000256" key="4">
    <source>
        <dbReference type="RuleBase" id="RU003694"/>
    </source>
</evidence>
<dbReference type="InterPro" id="IPR016039">
    <property type="entry name" value="Thiolase-like"/>
</dbReference>
<proteinExistence type="inferred from homology"/>
<keyword evidence="5" id="KW-0472">Membrane</keyword>
<dbReference type="InterPro" id="IPR014031">
    <property type="entry name" value="Ketoacyl_synth_C"/>
</dbReference>
<dbReference type="OrthoDB" id="8607208at2"/>
<dbReference type="RefSeq" id="WP_100288813.1">
    <property type="nucleotide sequence ID" value="NZ_PHHA01000014.1"/>
</dbReference>
<dbReference type="Proteomes" id="UP000229329">
    <property type="component" value="Unassembled WGS sequence"/>
</dbReference>
<organism evidence="8 9">
    <name type="scientific">Conservatibacter flavescens</name>
    <dbReference type="NCBI Taxonomy" id="28161"/>
    <lineage>
        <taxon>Bacteria</taxon>
        <taxon>Pseudomonadati</taxon>
        <taxon>Pseudomonadota</taxon>
        <taxon>Gammaproteobacteria</taxon>
        <taxon>Pasteurellales</taxon>
        <taxon>Pasteurellaceae</taxon>
        <taxon>Conservatibacter</taxon>
    </lineage>
</organism>
<feature type="domain" description="Beta-ketoacyl synthase C-terminal" evidence="7">
    <location>
        <begin position="208"/>
        <end position="294"/>
    </location>
</feature>
<evidence type="ECO:0000256" key="3">
    <source>
        <dbReference type="ARBA" id="ARBA00022679"/>
    </source>
</evidence>
<dbReference type="InterPro" id="IPR000794">
    <property type="entry name" value="Beta-ketoacyl_synthase"/>
</dbReference>
<comment type="similarity">
    <text evidence="2 4">Belongs to the thiolase-like superfamily. Beta-ketoacyl-ACP synthases family.</text>
</comment>
<feature type="domain" description="Beta-ketoacyl synthase-like N-terminal" evidence="6">
    <location>
        <begin position="48"/>
        <end position="188"/>
    </location>
</feature>
<dbReference type="GO" id="GO:0006633">
    <property type="term" value="P:fatty acid biosynthetic process"/>
    <property type="evidence" value="ECO:0007669"/>
    <property type="project" value="TreeGrafter"/>
</dbReference>
<dbReference type="EMBL" id="PHHA01000014">
    <property type="protein sequence ID" value="PJG85415.1"/>
    <property type="molecule type" value="Genomic_DNA"/>
</dbReference>
<dbReference type="PANTHER" id="PTHR11712">
    <property type="entry name" value="POLYKETIDE SYNTHASE-RELATED"/>
    <property type="match status" value="1"/>
</dbReference>
<accession>A0A2M8S2Q0</accession>
<keyword evidence="5" id="KW-1133">Transmembrane helix</keyword>
<feature type="transmembrane region" description="Helical" evidence="5">
    <location>
        <begin position="303"/>
        <end position="322"/>
    </location>
</feature>
<dbReference type="GO" id="GO:0005829">
    <property type="term" value="C:cytosol"/>
    <property type="evidence" value="ECO:0007669"/>
    <property type="project" value="TreeGrafter"/>
</dbReference>
<dbReference type="PANTHER" id="PTHR11712:SF336">
    <property type="entry name" value="3-OXOACYL-[ACYL-CARRIER-PROTEIN] SYNTHASE, MITOCHONDRIAL"/>
    <property type="match status" value="1"/>
</dbReference>
<keyword evidence="9" id="KW-1185">Reference proteome</keyword>
<comment type="caution">
    <text evidence="8">The sequence shown here is derived from an EMBL/GenBank/DDBJ whole genome shotgun (WGS) entry which is preliminary data.</text>
</comment>
<dbReference type="Pfam" id="PF02801">
    <property type="entry name" value="Ketoacyl-synt_C"/>
    <property type="match status" value="1"/>
</dbReference>
<evidence type="ECO:0000259" key="6">
    <source>
        <dbReference type="Pfam" id="PF00109"/>
    </source>
</evidence>
<evidence type="ECO:0000259" key="7">
    <source>
        <dbReference type="Pfam" id="PF02801"/>
    </source>
</evidence>
<dbReference type="Gene3D" id="3.40.47.10">
    <property type="match status" value="1"/>
</dbReference>
<sequence>MAVYLNASGYLCAKKCEKRTALQLGQSVELPYFNAFSKPLLTLHELYLLLEQQIEQVLEKAGWAVAEMSQIPVFLGSTGYVVADCEARLAANQSLPTEYSIAVIGDYLKHRYQTQVFSLATSCTSSAQGVNYAFKMLQTGRAKKALVIGFELFNRLTFEHFQSMGLLAQTAKGEGIILGEGLACLALSLESNSPFSCEFVAVSSLTDNDNLTNNSEQALRCLITKILEKARLQASDIQGVKIHAVGGTFDLAEQRILQEILPNCHQFSVKQHIGHTLGASGAVETAWLVEQLQKSSQNAPLLAGYYLCYFLGFGGSNVAWVMKVE</sequence>
<evidence type="ECO:0000256" key="1">
    <source>
        <dbReference type="ARBA" id="ARBA00005194"/>
    </source>
</evidence>
<dbReference type="SUPFAM" id="SSF53901">
    <property type="entry name" value="Thiolase-like"/>
    <property type="match status" value="1"/>
</dbReference>
<comment type="pathway">
    <text evidence="1">Lipid metabolism; fatty acid biosynthesis.</text>
</comment>
<evidence type="ECO:0000313" key="8">
    <source>
        <dbReference type="EMBL" id="PJG85415.1"/>
    </source>
</evidence>
<gene>
    <name evidence="8" type="ORF">CVP05_06735</name>
</gene>
<dbReference type="InterPro" id="IPR014030">
    <property type="entry name" value="Ketoacyl_synth_N"/>
</dbReference>
<evidence type="ECO:0000313" key="9">
    <source>
        <dbReference type="Proteomes" id="UP000229329"/>
    </source>
</evidence>
<name>A0A2M8S2Q0_9PAST</name>
<dbReference type="Pfam" id="PF00109">
    <property type="entry name" value="ketoacyl-synt"/>
    <property type="match status" value="1"/>
</dbReference>
<evidence type="ECO:0000256" key="2">
    <source>
        <dbReference type="ARBA" id="ARBA00008467"/>
    </source>
</evidence>
<keyword evidence="3 4" id="KW-0808">Transferase</keyword>
<dbReference type="GO" id="GO:0004315">
    <property type="term" value="F:3-oxoacyl-[acyl-carrier-protein] synthase activity"/>
    <property type="evidence" value="ECO:0007669"/>
    <property type="project" value="TreeGrafter"/>
</dbReference>
<protein>
    <submittedName>
        <fullName evidence="8">Beta-ketoacyl synthase</fullName>
    </submittedName>
</protein>